<comment type="caution">
    <text evidence="7">The sequence shown here is derived from an EMBL/GenBank/DDBJ whole genome shotgun (WGS) entry which is preliminary data.</text>
</comment>
<evidence type="ECO:0000256" key="2">
    <source>
        <dbReference type="ARBA" id="ARBA00022737"/>
    </source>
</evidence>
<name>A0A553PH95_TIGCA</name>
<dbReference type="OMA" id="KGYTCCK"/>
<dbReference type="EMBL" id="VCGU01000004">
    <property type="protein sequence ID" value="TRY77045.1"/>
    <property type="molecule type" value="Genomic_DNA"/>
</dbReference>
<dbReference type="PANTHER" id="PTHR46983:SF3">
    <property type="entry name" value="CHPADIPLOID STATE MAINTENANCE PROTEIN CHPA"/>
    <property type="match status" value="1"/>
</dbReference>
<keyword evidence="3" id="KW-0862">Zinc</keyword>
<dbReference type="AlphaFoldDB" id="A0A553PH95"/>
<feature type="domain" description="CHORD" evidence="6">
    <location>
        <begin position="161"/>
        <end position="220"/>
    </location>
</feature>
<keyword evidence="2" id="KW-0677">Repeat</keyword>
<evidence type="ECO:0000313" key="7">
    <source>
        <dbReference type="EMBL" id="TRY77045.1"/>
    </source>
</evidence>
<dbReference type="STRING" id="6832.A0A553PH95"/>
<dbReference type="PROSITE" id="PS51203">
    <property type="entry name" value="CS"/>
    <property type="match status" value="1"/>
</dbReference>
<evidence type="ECO:0000256" key="4">
    <source>
        <dbReference type="SAM" id="MobiDB-lite"/>
    </source>
</evidence>
<gene>
    <name evidence="7" type="ORF">TCAL_03854</name>
</gene>
<dbReference type="OrthoDB" id="10261079at2759"/>
<accession>A0A553PH95</accession>
<dbReference type="SUPFAM" id="SSF49764">
    <property type="entry name" value="HSP20-like chaperones"/>
    <property type="match status" value="1"/>
</dbReference>
<reference evidence="7 8" key="1">
    <citation type="journal article" date="2018" name="Nat. Ecol. Evol.">
        <title>Genomic signatures of mitonuclear coevolution across populations of Tigriopus californicus.</title>
        <authorList>
            <person name="Barreto F.S."/>
            <person name="Watson E.T."/>
            <person name="Lima T.G."/>
            <person name="Willett C.S."/>
            <person name="Edmands S."/>
            <person name="Li W."/>
            <person name="Burton R.S."/>
        </authorList>
    </citation>
    <scope>NUCLEOTIDE SEQUENCE [LARGE SCALE GENOMIC DNA]</scope>
    <source>
        <strain evidence="7 8">San Diego</strain>
    </source>
</reference>
<dbReference type="InterPro" id="IPR008978">
    <property type="entry name" value="HSP20-like_chaperone"/>
</dbReference>
<dbReference type="InterPro" id="IPR007051">
    <property type="entry name" value="CHORD_dom"/>
</dbReference>
<dbReference type="Gene3D" id="4.10.1130.20">
    <property type="match status" value="2"/>
</dbReference>
<evidence type="ECO:0000256" key="1">
    <source>
        <dbReference type="ARBA" id="ARBA00022723"/>
    </source>
</evidence>
<dbReference type="Pfam" id="PF04968">
    <property type="entry name" value="CHORD"/>
    <property type="match status" value="2"/>
</dbReference>
<dbReference type="Proteomes" id="UP000318571">
    <property type="component" value="Chromosome 5"/>
</dbReference>
<dbReference type="Pfam" id="PF04969">
    <property type="entry name" value="CS"/>
    <property type="match status" value="1"/>
</dbReference>
<feature type="domain" description="CS" evidence="5">
    <location>
        <begin position="232"/>
        <end position="322"/>
    </location>
</feature>
<evidence type="ECO:0000313" key="8">
    <source>
        <dbReference type="Proteomes" id="UP000318571"/>
    </source>
</evidence>
<dbReference type="InterPro" id="IPR039790">
    <property type="entry name" value="CHRD1"/>
</dbReference>
<dbReference type="PROSITE" id="PS51401">
    <property type="entry name" value="CHORD"/>
    <property type="match status" value="2"/>
</dbReference>
<dbReference type="Gene3D" id="2.60.40.790">
    <property type="match status" value="1"/>
</dbReference>
<proteinExistence type="predicted"/>
<feature type="domain" description="CHORD" evidence="6">
    <location>
        <begin position="15"/>
        <end position="74"/>
    </location>
</feature>
<sequence length="379" mass="41427">MSQASDLAGGGGLLCYNRGCGQTFDPQNNPDEGCRYHPGAPFFHDAYKGWTCCDKKATDFTEFLNFPGCTQGQHSRVKPEEPANITGDVNNPLNKSDEPVLAHPPPIVQRMARPKAGELSSSIRLKPTSIAPGLLTVTSTANDKPGAKSSADTPIAVGEACKNGGCQKRYTDGPEDLETCQYHPGSPIFHEGLKFWSCCQRRTSDFTAFLNQVGCESGQHCWRKPTVGSEASVDCRFDWHQTATKVTVAIYAKKYDPRISFVEVGPIHLRAHVFFPAEDAAFDLDVELHGIVDVEQSCYSMMGTKIEIHLVKAEPGSWTNLDIPKRSDPLALANISDEPTLESNMEQVDALDLDDLDLTPNALKLSTEASNGRIRNDIV</sequence>
<evidence type="ECO:0000259" key="6">
    <source>
        <dbReference type="PROSITE" id="PS51401"/>
    </source>
</evidence>
<protein>
    <recommendedName>
        <fullName evidence="9">CHORD domain-containing protein</fullName>
    </recommendedName>
</protein>
<evidence type="ECO:0000259" key="5">
    <source>
        <dbReference type="PROSITE" id="PS51203"/>
    </source>
</evidence>
<keyword evidence="8" id="KW-1185">Reference proteome</keyword>
<evidence type="ECO:0000256" key="3">
    <source>
        <dbReference type="ARBA" id="ARBA00022833"/>
    </source>
</evidence>
<dbReference type="GO" id="GO:0046872">
    <property type="term" value="F:metal ion binding"/>
    <property type="evidence" value="ECO:0007669"/>
    <property type="project" value="UniProtKB-KW"/>
</dbReference>
<dbReference type="PANTHER" id="PTHR46983">
    <property type="entry name" value="CYSTEINE AND HISTIDINE-RICH DOMAIN-CONTAINING PROTEIN 1"/>
    <property type="match status" value="1"/>
</dbReference>
<keyword evidence="1" id="KW-0479">Metal-binding</keyword>
<evidence type="ECO:0008006" key="9">
    <source>
        <dbReference type="Google" id="ProtNLM"/>
    </source>
</evidence>
<organism evidence="7 8">
    <name type="scientific">Tigriopus californicus</name>
    <name type="common">Marine copepod</name>
    <dbReference type="NCBI Taxonomy" id="6832"/>
    <lineage>
        <taxon>Eukaryota</taxon>
        <taxon>Metazoa</taxon>
        <taxon>Ecdysozoa</taxon>
        <taxon>Arthropoda</taxon>
        <taxon>Crustacea</taxon>
        <taxon>Multicrustacea</taxon>
        <taxon>Hexanauplia</taxon>
        <taxon>Copepoda</taxon>
        <taxon>Harpacticoida</taxon>
        <taxon>Harpacticidae</taxon>
        <taxon>Tigriopus</taxon>
    </lineage>
</organism>
<feature type="region of interest" description="Disordered" evidence="4">
    <location>
        <begin position="71"/>
        <end position="103"/>
    </location>
</feature>
<dbReference type="InterPro" id="IPR007052">
    <property type="entry name" value="CS_dom"/>
</dbReference>